<sequence length="24" mass="2571">CGSEVPDERGVGRREPTNAEAGRK</sequence>
<organism evidence="2">
    <name type="scientific">gut metagenome</name>
    <dbReference type="NCBI Taxonomy" id="749906"/>
    <lineage>
        <taxon>unclassified sequences</taxon>
        <taxon>metagenomes</taxon>
        <taxon>organismal metagenomes</taxon>
    </lineage>
</organism>
<accession>J9CH01</accession>
<comment type="caution">
    <text evidence="2">The sequence shown here is derived from an EMBL/GenBank/DDBJ whole genome shotgun (WGS) entry which is preliminary data.</text>
</comment>
<feature type="non-terminal residue" evidence="2">
    <location>
        <position position="1"/>
    </location>
</feature>
<feature type="region of interest" description="Disordered" evidence="1">
    <location>
        <begin position="1"/>
        <end position="24"/>
    </location>
</feature>
<dbReference type="EMBL" id="AMCI01003860">
    <property type="protein sequence ID" value="EJW99335.1"/>
    <property type="molecule type" value="Genomic_DNA"/>
</dbReference>
<evidence type="ECO:0000256" key="1">
    <source>
        <dbReference type="SAM" id="MobiDB-lite"/>
    </source>
</evidence>
<dbReference type="AlphaFoldDB" id="J9CH01"/>
<proteinExistence type="predicted"/>
<gene>
    <name evidence="2" type="ORF">EVA_12557</name>
</gene>
<protein>
    <submittedName>
        <fullName evidence="2">Uncharacterized protein</fullName>
    </submittedName>
</protein>
<evidence type="ECO:0000313" key="2">
    <source>
        <dbReference type="EMBL" id="EJW99335.1"/>
    </source>
</evidence>
<reference evidence="2" key="1">
    <citation type="journal article" date="2012" name="PLoS ONE">
        <title>Gene sets for utilization of primary and secondary nutrition supplies in the distal gut of endangered iberian lynx.</title>
        <authorList>
            <person name="Alcaide M."/>
            <person name="Messina E."/>
            <person name="Richter M."/>
            <person name="Bargiela R."/>
            <person name="Peplies J."/>
            <person name="Huws S.A."/>
            <person name="Newbold C.J."/>
            <person name="Golyshin P.N."/>
            <person name="Simon M.A."/>
            <person name="Lopez G."/>
            <person name="Yakimov M.M."/>
            <person name="Ferrer M."/>
        </authorList>
    </citation>
    <scope>NUCLEOTIDE SEQUENCE</scope>
</reference>
<name>J9CH01_9ZZZZ</name>